<feature type="transmembrane region" description="Helical" evidence="1">
    <location>
        <begin position="6"/>
        <end position="28"/>
    </location>
</feature>
<protein>
    <submittedName>
        <fullName evidence="2">Uncharacterized protein</fullName>
    </submittedName>
</protein>
<keyword evidence="1" id="KW-1133">Transmembrane helix</keyword>
<keyword evidence="1" id="KW-0812">Transmembrane</keyword>
<evidence type="ECO:0000256" key="1">
    <source>
        <dbReference type="SAM" id="Phobius"/>
    </source>
</evidence>
<keyword evidence="1" id="KW-0472">Membrane</keyword>
<gene>
    <name evidence="2" type="ORF">GKO32_24540</name>
</gene>
<comment type="caution">
    <text evidence="2">The sequence shown here is derived from an EMBL/GenBank/DDBJ whole genome shotgun (WGS) entry which is preliminary data.</text>
</comment>
<dbReference type="AlphaFoldDB" id="A0A6N7Z7D4"/>
<keyword evidence="3" id="KW-1185">Reference proteome</keyword>
<evidence type="ECO:0000313" key="2">
    <source>
        <dbReference type="EMBL" id="MTD57121.1"/>
    </source>
</evidence>
<dbReference type="RefSeq" id="WP_312868488.1">
    <property type="nucleotide sequence ID" value="NZ_WMBA01000043.1"/>
</dbReference>
<reference evidence="2 3" key="1">
    <citation type="submission" date="2019-11" db="EMBL/GenBank/DDBJ databases">
        <title>Draft genome of Amycolatopsis RM579.</title>
        <authorList>
            <person name="Duangmal K."/>
            <person name="Mingma R."/>
        </authorList>
    </citation>
    <scope>NUCLEOTIDE SEQUENCE [LARGE SCALE GENOMIC DNA]</scope>
    <source>
        <strain evidence="2 3">RM579</strain>
    </source>
</reference>
<dbReference type="Proteomes" id="UP000440096">
    <property type="component" value="Unassembled WGS sequence"/>
</dbReference>
<feature type="transmembrane region" description="Helical" evidence="1">
    <location>
        <begin position="49"/>
        <end position="71"/>
    </location>
</feature>
<name>A0A6N7Z7D4_9PSEU</name>
<accession>A0A6N7Z7D4</accession>
<evidence type="ECO:0000313" key="3">
    <source>
        <dbReference type="Proteomes" id="UP000440096"/>
    </source>
</evidence>
<organism evidence="2 3">
    <name type="scientific">Amycolatopsis pithecellobii</name>
    <dbReference type="NCBI Taxonomy" id="664692"/>
    <lineage>
        <taxon>Bacteria</taxon>
        <taxon>Bacillati</taxon>
        <taxon>Actinomycetota</taxon>
        <taxon>Actinomycetes</taxon>
        <taxon>Pseudonocardiales</taxon>
        <taxon>Pseudonocardiaceae</taxon>
        <taxon>Amycolatopsis</taxon>
    </lineage>
</organism>
<proteinExistence type="predicted"/>
<dbReference type="EMBL" id="WMBA01000043">
    <property type="protein sequence ID" value="MTD57121.1"/>
    <property type="molecule type" value="Genomic_DNA"/>
</dbReference>
<sequence length="76" mass="7954">MNSADVLTLATAILGVALLAVLIVRTVLKELAVGRRSTDSASARTDRVRTLDVVAVVLTVLTVIGAVWRIVVGLTV</sequence>